<evidence type="ECO:0000259" key="3">
    <source>
        <dbReference type="PROSITE" id="PS51186"/>
    </source>
</evidence>
<keyword evidence="5" id="KW-1185">Reference proteome</keyword>
<dbReference type="GO" id="GO:0016747">
    <property type="term" value="F:acyltransferase activity, transferring groups other than amino-acyl groups"/>
    <property type="evidence" value="ECO:0007669"/>
    <property type="project" value="InterPro"/>
</dbReference>
<dbReference type="KEGG" id="dalk:DSCA_26560"/>
<dbReference type="PANTHER" id="PTHR43877">
    <property type="entry name" value="AMINOALKYLPHOSPHONATE N-ACETYLTRANSFERASE-RELATED-RELATED"/>
    <property type="match status" value="1"/>
</dbReference>
<evidence type="ECO:0000313" key="4">
    <source>
        <dbReference type="EMBL" id="BBO68726.1"/>
    </source>
</evidence>
<evidence type="ECO:0000256" key="1">
    <source>
        <dbReference type="ARBA" id="ARBA00022679"/>
    </source>
</evidence>
<dbReference type="Proteomes" id="UP000427906">
    <property type="component" value="Chromosome"/>
</dbReference>
<dbReference type="InterPro" id="IPR000182">
    <property type="entry name" value="GNAT_dom"/>
</dbReference>
<dbReference type="OrthoDB" id="2436196at2"/>
<evidence type="ECO:0000256" key="2">
    <source>
        <dbReference type="ARBA" id="ARBA00023315"/>
    </source>
</evidence>
<dbReference type="Gene3D" id="3.40.630.30">
    <property type="match status" value="1"/>
</dbReference>
<dbReference type="InterPro" id="IPR016181">
    <property type="entry name" value="Acyl_CoA_acyltransferase"/>
</dbReference>
<dbReference type="PROSITE" id="PS51186">
    <property type="entry name" value="GNAT"/>
    <property type="match status" value="1"/>
</dbReference>
<feature type="domain" description="N-acetyltransferase" evidence="3">
    <location>
        <begin position="4"/>
        <end position="142"/>
    </location>
</feature>
<organism evidence="4 5">
    <name type="scientific">Desulfosarcina alkanivorans</name>
    <dbReference type="NCBI Taxonomy" id="571177"/>
    <lineage>
        <taxon>Bacteria</taxon>
        <taxon>Pseudomonadati</taxon>
        <taxon>Thermodesulfobacteriota</taxon>
        <taxon>Desulfobacteria</taxon>
        <taxon>Desulfobacterales</taxon>
        <taxon>Desulfosarcinaceae</taxon>
        <taxon>Desulfosarcina</taxon>
    </lineage>
</organism>
<dbReference type="EMBL" id="AP021874">
    <property type="protein sequence ID" value="BBO68726.1"/>
    <property type="molecule type" value="Genomic_DNA"/>
</dbReference>
<protein>
    <recommendedName>
        <fullName evidence="3">N-acetyltransferase domain-containing protein</fullName>
    </recommendedName>
</protein>
<proteinExistence type="predicted"/>
<dbReference type="CDD" id="cd04301">
    <property type="entry name" value="NAT_SF"/>
    <property type="match status" value="1"/>
</dbReference>
<dbReference type="AlphaFoldDB" id="A0A5K7YHW4"/>
<reference evidence="4 5" key="1">
    <citation type="submission" date="2019-11" db="EMBL/GenBank/DDBJ databases">
        <title>Comparative genomics of hydrocarbon-degrading Desulfosarcina strains.</title>
        <authorList>
            <person name="Watanabe M."/>
            <person name="Kojima H."/>
            <person name="Fukui M."/>
        </authorList>
    </citation>
    <scope>NUCLEOTIDE SEQUENCE [LARGE SCALE GENOMIC DNA]</scope>
    <source>
        <strain evidence="4 5">PL12</strain>
    </source>
</reference>
<evidence type="ECO:0000313" key="5">
    <source>
        <dbReference type="Proteomes" id="UP000427906"/>
    </source>
</evidence>
<sequence length="142" mass="15438">MRILEVTEYSEEVLDALNNLLPQLLETVSPLTVEDLEEIIQSESSHLLMVELNGSYVGSLTLTAVKIPTGIKAWIEDVVVSEKTRGRGVGRHLVKHAVGMAGNLGAQTVSLTSGPSRVAANKLYKKLGFGPIETNVYRYKSS</sequence>
<dbReference type="PANTHER" id="PTHR43877:SF2">
    <property type="entry name" value="AMINOALKYLPHOSPHONATE N-ACETYLTRANSFERASE-RELATED"/>
    <property type="match status" value="1"/>
</dbReference>
<keyword evidence="1" id="KW-0808">Transferase</keyword>
<dbReference type="InterPro" id="IPR050832">
    <property type="entry name" value="Bact_Acetyltransf"/>
</dbReference>
<keyword evidence="2" id="KW-0012">Acyltransferase</keyword>
<accession>A0A5K7YHW4</accession>
<gene>
    <name evidence="4" type="ORF">DSCA_26560</name>
</gene>
<dbReference type="SUPFAM" id="SSF55729">
    <property type="entry name" value="Acyl-CoA N-acyltransferases (Nat)"/>
    <property type="match status" value="1"/>
</dbReference>
<name>A0A5K7YHW4_9BACT</name>
<dbReference type="Pfam" id="PF00583">
    <property type="entry name" value="Acetyltransf_1"/>
    <property type="match status" value="1"/>
</dbReference>